<dbReference type="Pfam" id="PF00252">
    <property type="entry name" value="Ribosomal_L16"/>
    <property type="match status" value="1"/>
</dbReference>
<evidence type="ECO:0000256" key="4">
    <source>
        <dbReference type="ARBA" id="ARBA00023274"/>
    </source>
</evidence>
<dbReference type="SUPFAM" id="SSF54686">
    <property type="entry name" value="Ribosomal protein L16p/L10e"/>
    <property type="match status" value="1"/>
</dbReference>
<dbReference type="Gene3D" id="3.90.1170.10">
    <property type="entry name" value="Ribosomal protein L10e/L16"/>
    <property type="match status" value="1"/>
</dbReference>
<dbReference type="GO" id="GO:0000049">
    <property type="term" value="F:tRNA binding"/>
    <property type="evidence" value="ECO:0007669"/>
    <property type="project" value="UniProtKB-KW"/>
</dbReference>
<reference evidence="9 10" key="1">
    <citation type="journal article" date="2016" name="Nat. Commun.">
        <title>Thousands of microbial genomes shed light on interconnected biogeochemical processes in an aquifer system.</title>
        <authorList>
            <person name="Anantharaman K."/>
            <person name="Brown C.T."/>
            <person name="Hug L.A."/>
            <person name="Sharon I."/>
            <person name="Castelle C.J."/>
            <person name="Probst A.J."/>
            <person name="Thomas B.C."/>
            <person name="Singh A."/>
            <person name="Wilkins M.J."/>
            <person name="Karaoz U."/>
            <person name="Brodie E.L."/>
            <person name="Williams K.H."/>
            <person name="Hubbard S.S."/>
            <person name="Banfield J.F."/>
        </authorList>
    </citation>
    <scope>NUCLEOTIDE SEQUENCE [LARGE SCALE GENOMIC DNA]</scope>
</reference>
<dbReference type="GO" id="GO:0003735">
    <property type="term" value="F:structural constituent of ribosome"/>
    <property type="evidence" value="ECO:0007669"/>
    <property type="project" value="InterPro"/>
</dbReference>
<dbReference type="InterPro" id="IPR016180">
    <property type="entry name" value="Ribosomal_uL16_dom"/>
</dbReference>
<dbReference type="PANTHER" id="PTHR12220">
    <property type="entry name" value="50S/60S RIBOSOMAL PROTEIN L16"/>
    <property type="match status" value="1"/>
</dbReference>
<evidence type="ECO:0000256" key="8">
    <source>
        <dbReference type="RuleBase" id="RU004414"/>
    </source>
</evidence>
<dbReference type="InterPro" id="IPR047873">
    <property type="entry name" value="Ribosomal_uL16"/>
</dbReference>
<dbReference type="PANTHER" id="PTHR12220:SF13">
    <property type="entry name" value="LARGE RIBOSOMAL SUBUNIT PROTEIN UL16M"/>
    <property type="match status" value="1"/>
</dbReference>
<evidence type="ECO:0000313" key="10">
    <source>
        <dbReference type="Proteomes" id="UP000176800"/>
    </source>
</evidence>
<dbReference type="InterPro" id="IPR020798">
    <property type="entry name" value="Ribosomal_uL16_CS"/>
</dbReference>
<sequence length="138" mass="15314">MLFPKKVKFRKWHTMRKNPAKVGVASRGAVIAFGSYGLKALEPARIRSNQIEAARKVLSRATGKVGKVWIRIFPDMPYTQKPAEVKMGKGKGDPQGYCAPVKPGKILFEIDGLSEAEAKEAMRKAAARLPMKTKFVTR</sequence>
<comment type="similarity">
    <text evidence="1 6 7">Belongs to the universal ribosomal protein uL16 family.</text>
</comment>
<evidence type="ECO:0000256" key="1">
    <source>
        <dbReference type="ARBA" id="ARBA00008931"/>
    </source>
</evidence>
<dbReference type="GO" id="GO:0006412">
    <property type="term" value="P:translation"/>
    <property type="evidence" value="ECO:0007669"/>
    <property type="project" value="UniProtKB-UniRule"/>
</dbReference>
<dbReference type="CDD" id="cd01433">
    <property type="entry name" value="Ribosomal_L16_L10e"/>
    <property type="match status" value="1"/>
</dbReference>
<keyword evidence="6 8" id="KW-0699">rRNA-binding</keyword>
<keyword evidence="2 6" id="KW-0820">tRNA-binding</keyword>
<evidence type="ECO:0000313" key="9">
    <source>
        <dbReference type="EMBL" id="OHB04421.1"/>
    </source>
</evidence>
<comment type="caution">
    <text evidence="9">The sequence shown here is derived from an EMBL/GenBank/DDBJ whole genome shotgun (WGS) entry which is preliminary data.</text>
</comment>
<dbReference type="NCBIfam" id="TIGR01164">
    <property type="entry name" value="rplP_bact"/>
    <property type="match status" value="1"/>
</dbReference>
<dbReference type="Proteomes" id="UP000176800">
    <property type="component" value="Unassembled WGS sequence"/>
</dbReference>
<accession>A0A1G2U4K7</accession>
<dbReference type="HAMAP" id="MF_01342">
    <property type="entry name" value="Ribosomal_uL16"/>
    <property type="match status" value="1"/>
</dbReference>
<organism evidence="9 10">
    <name type="scientific">Candidatus Zambryskibacteria bacterium RIFCSPLOWO2_01_FULL_45_21</name>
    <dbReference type="NCBI Taxonomy" id="1802761"/>
    <lineage>
        <taxon>Bacteria</taxon>
        <taxon>Candidatus Zambryskiibacteriota</taxon>
    </lineage>
</organism>
<dbReference type="GO" id="GO:0005840">
    <property type="term" value="C:ribosome"/>
    <property type="evidence" value="ECO:0007669"/>
    <property type="project" value="UniProtKB-KW"/>
</dbReference>
<comment type="function">
    <text evidence="6 8">Binds 23S rRNA and is also seen to make contacts with the A and possibly P site tRNAs.</text>
</comment>
<proteinExistence type="inferred from homology"/>
<dbReference type="AlphaFoldDB" id="A0A1G2U4K7"/>
<evidence type="ECO:0000256" key="5">
    <source>
        <dbReference type="ARBA" id="ARBA00035198"/>
    </source>
</evidence>
<dbReference type="EMBL" id="MHWE01000006">
    <property type="protein sequence ID" value="OHB04421.1"/>
    <property type="molecule type" value="Genomic_DNA"/>
</dbReference>
<protein>
    <recommendedName>
        <fullName evidence="5 6">Large ribosomal subunit protein uL16</fullName>
    </recommendedName>
</protein>
<gene>
    <name evidence="6" type="primary">rplP</name>
    <name evidence="9" type="ORF">A3B14_03210</name>
</gene>
<evidence type="ECO:0000256" key="2">
    <source>
        <dbReference type="ARBA" id="ARBA00022555"/>
    </source>
</evidence>
<comment type="subunit">
    <text evidence="6 8">Part of the 50S ribosomal subunit.</text>
</comment>
<evidence type="ECO:0000256" key="3">
    <source>
        <dbReference type="ARBA" id="ARBA00022980"/>
    </source>
</evidence>
<name>A0A1G2U4K7_9BACT</name>
<evidence type="ECO:0000256" key="7">
    <source>
        <dbReference type="RuleBase" id="RU004413"/>
    </source>
</evidence>
<dbReference type="FunFam" id="3.90.1170.10:FF:000001">
    <property type="entry name" value="50S ribosomal protein L16"/>
    <property type="match status" value="1"/>
</dbReference>
<keyword evidence="6 8" id="KW-0694">RNA-binding</keyword>
<dbReference type="InterPro" id="IPR000114">
    <property type="entry name" value="Ribosomal_uL16_bact-type"/>
</dbReference>
<evidence type="ECO:0000256" key="6">
    <source>
        <dbReference type="HAMAP-Rule" id="MF_01342"/>
    </source>
</evidence>
<dbReference type="GO" id="GO:0019843">
    <property type="term" value="F:rRNA binding"/>
    <property type="evidence" value="ECO:0007669"/>
    <property type="project" value="UniProtKB-UniRule"/>
</dbReference>
<keyword evidence="3 6" id="KW-0689">Ribosomal protein</keyword>
<dbReference type="PROSITE" id="PS00586">
    <property type="entry name" value="RIBOSOMAL_L16_1"/>
    <property type="match status" value="1"/>
</dbReference>
<dbReference type="GO" id="GO:1990904">
    <property type="term" value="C:ribonucleoprotein complex"/>
    <property type="evidence" value="ECO:0007669"/>
    <property type="project" value="UniProtKB-KW"/>
</dbReference>
<keyword evidence="4 6" id="KW-0687">Ribonucleoprotein</keyword>
<dbReference type="InterPro" id="IPR036920">
    <property type="entry name" value="Ribosomal_uL16_sf"/>
</dbReference>
<dbReference type="PRINTS" id="PR00060">
    <property type="entry name" value="RIBOSOMALL16"/>
</dbReference>